<dbReference type="InterPro" id="IPR011989">
    <property type="entry name" value="ARM-like"/>
</dbReference>
<dbReference type="PROSITE" id="PS51698">
    <property type="entry name" value="U_BOX"/>
    <property type="match status" value="1"/>
</dbReference>
<evidence type="ECO:0000256" key="6">
    <source>
        <dbReference type="ARBA" id="ARBA00022786"/>
    </source>
</evidence>
<comment type="pathway">
    <text evidence="2">Protein modification; protein ubiquitination.</text>
</comment>
<gene>
    <name evidence="11" type="primary">LOC112287153</name>
    <name evidence="9" type="ORF">PHYPA_012800</name>
</gene>
<dbReference type="PROSITE" id="PS50176">
    <property type="entry name" value="ARM_REPEAT"/>
    <property type="match status" value="3"/>
</dbReference>
<dbReference type="CDD" id="cd16664">
    <property type="entry name" value="RING-Ubox_PUB"/>
    <property type="match status" value="1"/>
</dbReference>
<dbReference type="Gramene" id="Pp3c9_17040V3.1">
    <property type="protein sequence ID" value="PAC:32913183.CDS.1"/>
    <property type="gene ID" value="Pp3c9_17040"/>
</dbReference>
<evidence type="ECO:0000256" key="2">
    <source>
        <dbReference type="ARBA" id="ARBA00004906"/>
    </source>
</evidence>
<sequence length="678" mass="74389">MAQLALMQINKKRRMVLALPPPPTPSAKTLVKALLSLTKAVASCGKPKFSQHKNATNFIRRIELLTTLFEELRESTRPIPPSVVIVFRDLHSLMQKGYMLLEECRESSTFWLLMEQETYGQYFHELSQSLGKALSALPFDLLDLSEEDLEQIAMVRKQVLRSRLSLNPVELQLREDLISTLKLMELKVAPNPSDLMQFFSTIQLLNARDCETEIHRLEELKMEEGRKEDLKTQQGLANLVGFVRYGKYVLYSSEFEGLDEEVSQVLSRNSEGSIEDSTDVSMVTPPAEFLCPITLDLMRDPVIVATGQTYDKTSITRWIGAGNSTCPKTGQKLAHQNMICNFALKSLISLWCEENNVPFEMDGVHRSIKKGAGIQHIAQGEGAALEAMQLTAKFLIQKLHTGNQHVQKLVARELRLLSKSGPENRICIAEAGGISILLPLLSSSDAKIQEHAVTTLLNISIQEDIKKQILAAGALDVIVDVLISGHTMEARENAAAALFSLSGNDEVKVLIGGKLGAIPALVTLLREGSGQRGKRDAATALFNLAVYHGNKAKIVEAGAVPALVVLLSDESPLMVDACAAVLALLATFPEGVNAIRDASAISVIAPRLRHGSPKGREYATSVLLAMCKTRDRVILDDVSQHVNTIVPDLYNLLTTGTLRAKRKAGALLKLLRSLEASV</sequence>
<dbReference type="PaxDb" id="3218-PP1S78_65V6.1"/>
<name>A0A2K1K3H9_PHYPA</name>
<dbReference type="Pfam" id="PF04564">
    <property type="entry name" value="U-box"/>
    <property type="match status" value="1"/>
</dbReference>
<dbReference type="FunFam" id="3.30.40.10:FF:000442">
    <property type="entry name" value="RING-type E3 ubiquitin transferase"/>
    <property type="match status" value="1"/>
</dbReference>
<keyword evidence="12" id="KW-1185">Reference proteome</keyword>
<dbReference type="EMBL" id="ABEU02000009">
    <property type="protein sequence ID" value="PNR48324.1"/>
    <property type="molecule type" value="Genomic_DNA"/>
</dbReference>
<dbReference type="InterPro" id="IPR058678">
    <property type="entry name" value="ARM_PUB"/>
</dbReference>
<dbReference type="PANTHER" id="PTHR23315">
    <property type="entry name" value="U BOX DOMAIN-CONTAINING"/>
    <property type="match status" value="1"/>
</dbReference>
<evidence type="ECO:0000313" key="12">
    <source>
        <dbReference type="Proteomes" id="UP000006727"/>
    </source>
</evidence>
<dbReference type="EnsemblPlants" id="Pp3c9_17040V3.1">
    <property type="protein sequence ID" value="PAC:32913183.CDS.1"/>
    <property type="gene ID" value="Pp3c9_17040"/>
</dbReference>
<dbReference type="PANTHER" id="PTHR23315:SF224">
    <property type="entry name" value="U-BOX DOMAIN-CONTAINING PROTEIN 1"/>
    <property type="match status" value="1"/>
</dbReference>
<dbReference type="Pfam" id="PF25368">
    <property type="entry name" value="PUB10_N"/>
    <property type="match status" value="1"/>
</dbReference>
<dbReference type="RefSeq" id="XP_024385676.1">
    <property type="nucleotide sequence ID" value="XM_024529908.2"/>
</dbReference>
<keyword evidence="6" id="KW-0833">Ubl conjugation pathway</keyword>
<dbReference type="Gene3D" id="1.20.930.20">
    <property type="entry name" value="Adaptor protein Cbl, N-terminal domain"/>
    <property type="match status" value="1"/>
</dbReference>
<dbReference type="GeneID" id="112287153"/>
<organism evidence="9">
    <name type="scientific">Physcomitrium patens</name>
    <name type="common">Spreading-leaved earth moss</name>
    <name type="synonym">Physcomitrella patens</name>
    <dbReference type="NCBI Taxonomy" id="3218"/>
    <lineage>
        <taxon>Eukaryota</taxon>
        <taxon>Viridiplantae</taxon>
        <taxon>Streptophyta</taxon>
        <taxon>Embryophyta</taxon>
        <taxon>Bryophyta</taxon>
        <taxon>Bryophytina</taxon>
        <taxon>Bryopsida</taxon>
        <taxon>Funariidae</taxon>
        <taxon>Funariales</taxon>
        <taxon>Funariaceae</taxon>
        <taxon>Physcomitrium</taxon>
    </lineage>
</organism>
<evidence type="ECO:0000256" key="4">
    <source>
        <dbReference type="ARBA" id="ARBA00022679"/>
    </source>
</evidence>
<dbReference type="InterPro" id="IPR057623">
    <property type="entry name" value="PUB12-19-like_N"/>
</dbReference>
<dbReference type="InterPro" id="IPR000225">
    <property type="entry name" value="Armadillo"/>
</dbReference>
<dbReference type="GO" id="GO:0007166">
    <property type="term" value="P:cell surface receptor signaling pathway"/>
    <property type="evidence" value="ECO:0007669"/>
    <property type="project" value="InterPro"/>
</dbReference>
<keyword evidence="4" id="KW-0808">Transferase</keyword>
<reference evidence="10" key="3">
    <citation type="submission" date="2020-12" db="UniProtKB">
        <authorList>
            <consortium name="EnsemblPlants"/>
        </authorList>
    </citation>
    <scope>IDENTIFICATION</scope>
</reference>
<feature type="domain" description="U-box" evidence="8">
    <location>
        <begin position="284"/>
        <end position="358"/>
    </location>
</feature>
<evidence type="ECO:0000256" key="5">
    <source>
        <dbReference type="ARBA" id="ARBA00022737"/>
    </source>
</evidence>
<dbReference type="InterPro" id="IPR036537">
    <property type="entry name" value="Adaptor_Cbl_N_dom_sf"/>
</dbReference>
<dbReference type="AlphaFoldDB" id="A0A2K1K3H9"/>
<dbReference type="SUPFAM" id="SSF57850">
    <property type="entry name" value="RING/U-box"/>
    <property type="match status" value="1"/>
</dbReference>
<comment type="catalytic activity">
    <reaction evidence="1">
        <text>S-ubiquitinyl-[E2 ubiquitin-conjugating enzyme]-L-cysteine + [acceptor protein]-L-lysine = [E2 ubiquitin-conjugating enzyme]-L-cysteine + N(6)-ubiquitinyl-[acceptor protein]-L-lysine.</text>
        <dbReference type="EC" id="2.3.2.27"/>
    </reaction>
</comment>
<dbReference type="UniPathway" id="UPA00143"/>
<evidence type="ECO:0000313" key="11">
    <source>
        <dbReference type="EnsemblPlants" id="PAC:32913183.CDS.1"/>
    </source>
</evidence>
<dbReference type="Pfam" id="PF25598">
    <property type="entry name" value="ARM_PUB"/>
    <property type="match status" value="1"/>
</dbReference>
<dbReference type="SMART" id="SM00185">
    <property type="entry name" value="ARM"/>
    <property type="match status" value="5"/>
</dbReference>
<dbReference type="InterPro" id="IPR003613">
    <property type="entry name" value="Ubox_domain"/>
</dbReference>
<feature type="repeat" description="ARM" evidence="7">
    <location>
        <begin position="558"/>
        <end position="600"/>
    </location>
</feature>
<accession>A0A2K1K3H9</accession>
<dbReference type="OrthoDB" id="10064100at2759"/>
<dbReference type="SMART" id="SM00504">
    <property type="entry name" value="Ubox"/>
    <property type="match status" value="1"/>
</dbReference>
<evidence type="ECO:0000256" key="3">
    <source>
        <dbReference type="ARBA" id="ARBA00012483"/>
    </source>
</evidence>
<dbReference type="FunCoup" id="A0A2K1K3H9">
    <property type="interactions" value="1878"/>
</dbReference>
<dbReference type="InterPro" id="IPR016024">
    <property type="entry name" value="ARM-type_fold"/>
</dbReference>
<dbReference type="EnsemblPlants" id="Pp3c9_17047V3.1">
    <property type="protein sequence ID" value="PAC:32912204.CDS.1"/>
    <property type="gene ID" value="Pp3c9_17047"/>
</dbReference>
<feature type="repeat" description="ARM" evidence="7">
    <location>
        <begin position="432"/>
        <end position="474"/>
    </location>
</feature>
<dbReference type="InterPro" id="IPR045210">
    <property type="entry name" value="RING-Ubox_PUB"/>
</dbReference>
<evidence type="ECO:0000256" key="1">
    <source>
        <dbReference type="ARBA" id="ARBA00000900"/>
    </source>
</evidence>
<dbReference type="GO" id="GO:0061630">
    <property type="term" value="F:ubiquitin protein ligase activity"/>
    <property type="evidence" value="ECO:0007669"/>
    <property type="project" value="UniProtKB-EC"/>
</dbReference>
<protein>
    <recommendedName>
        <fullName evidence="3">RING-type E3 ubiquitin transferase</fullName>
        <ecNumber evidence="3">2.3.2.27</ecNumber>
    </recommendedName>
</protein>
<dbReference type="InterPro" id="IPR013083">
    <property type="entry name" value="Znf_RING/FYVE/PHD"/>
</dbReference>
<evidence type="ECO:0000259" key="8">
    <source>
        <dbReference type="PROSITE" id="PS51698"/>
    </source>
</evidence>
<reference evidence="9 12" key="2">
    <citation type="journal article" date="2018" name="Plant J.">
        <title>The Physcomitrella patens chromosome-scale assembly reveals moss genome structure and evolution.</title>
        <authorList>
            <person name="Lang D."/>
            <person name="Ullrich K.K."/>
            <person name="Murat F."/>
            <person name="Fuchs J."/>
            <person name="Jenkins J."/>
            <person name="Haas F.B."/>
            <person name="Piednoel M."/>
            <person name="Gundlach H."/>
            <person name="Van Bel M."/>
            <person name="Meyberg R."/>
            <person name="Vives C."/>
            <person name="Morata J."/>
            <person name="Symeonidi A."/>
            <person name="Hiss M."/>
            <person name="Muchero W."/>
            <person name="Kamisugi Y."/>
            <person name="Saleh O."/>
            <person name="Blanc G."/>
            <person name="Decker E.L."/>
            <person name="van Gessel N."/>
            <person name="Grimwood J."/>
            <person name="Hayes R.D."/>
            <person name="Graham S.W."/>
            <person name="Gunter L.E."/>
            <person name="McDaniel S.F."/>
            <person name="Hoernstein S.N.W."/>
            <person name="Larsson A."/>
            <person name="Li F.W."/>
            <person name="Perroud P.F."/>
            <person name="Phillips J."/>
            <person name="Ranjan P."/>
            <person name="Rokshar D.S."/>
            <person name="Rothfels C.J."/>
            <person name="Schneider L."/>
            <person name="Shu S."/>
            <person name="Stevenson D.W."/>
            <person name="Thummler F."/>
            <person name="Tillich M."/>
            <person name="Villarreal Aguilar J.C."/>
            <person name="Widiez T."/>
            <person name="Wong G.K."/>
            <person name="Wymore A."/>
            <person name="Zhang Y."/>
            <person name="Zimmer A.D."/>
            <person name="Quatrano R.S."/>
            <person name="Mayer K.F.X."/>
            <person name="Goodstein D."/>
            <person name="Casacuberta J.M."/>
            <person name="Vandepoele K."/>
            <person name="Reski R."/>
            <person name="Cuming A.C."/>
            <person name="Tuskan G.A."/>
            <person name="Maumus F."/>
            <person name="Salse J."/>
            <person name="Schmutz J."/>
            <person name="Rensing S.A."/>
        </authorList>
    </citation>
    <scope>NUCLEOTIDE SEQUENCE [LARGE SCALE GENOMIC DNA]</scope>
    <source>
        <strain evidence="10 12">cv. Gransden 2004</strain>
    </source>
</reference>
<proteinExistence type="predicted"/>
<keyword evidence="5" id="KW-0677">Repeat</keyword>
<dbReference type="KEGG" id="ppp:112287153"/>
<dbReference type="GO" id="GO:0005634">
    <property type="term" value="C:nucleus"/>
    <property type="evidence" value="ECO:0000318"/>
    <property type="project" value="GO_Central"/>
</dbReference>
<reference evidence="9 12" key="1">
    <citation type="journal article" date="2008" name="Science">
        <title>The Physcomitrella genome reveals evolutionary insights into the conquest of land by plants.</title>
        <authorList>
            <person name="Rensing S."/>
            <person name="Lang D."/>
            <person name="Zimmer A."/>
            <person name="Terry A."/>
            <person name="Salamov A."/>
            <person name="Shapiro H."/>
            <person name="Nishiyama T."/>
            <person name="Perroud P.-F."/>
            <person name="Lindquist E."/>
            <person name="Kamisugi Y."/>
            <person name="Tanahashi T."/>
            <person name="Sakakibara K."/>
            <person name="Fujita T."/>
            <person name="Oishi K."/>
            <person name="Shin-I T."/>
            <person name="Kuroki Y."/>
            <person name="Toyoda A."/>
            <person name="Suzuki Y."/>
            <person name="Hashimoto A."/>
            <person name="Yamaguchi K."/>
            <person name="Sugano A."/>
            <person name="Kohara Y."/>
            <person name="Fujiyama A."/>
            <person name="Anterola A."/>
            <person name="Aoki S."/>
            <person name="Ashton N."/>
            <person name="Barbazuk W.B."/>
            <person name="Barker E."/>
            <person name="Bennetzen J."/>
            <person name="Bezanilla M."/>
            <person name="Blankenship R."/>
            <person name="Cho S.H."/>
            <person name="Dutcher S."/>
            <person name="Estelle M."/>
            <person name="Fawcett J.A."/>
            <person name="Gundlach H."/>
            <person name="Hanada K."/>
            <person name="Heyl A."/>
            <person name="Hicks K.A."/>
            <person name="Hugh J."/>
            <person name="Lohr M."/>
            <person name="Mayer K."/>
            <person name="Melkozernov A."/>
            <person name="Murata T."/>
            <person name="Nelson D."/>
            <person name="Pils B."/>
            <person name="Prigge M."/>
            <person name="Reiss B."/>
            <person name="Renner T."/>
            <person name="Rombauts S."/>
            <person name="Rushton P."/>
            <person name="Sanderfoot A."/>
            <person name="Schween G."/>
            <person name="Shiu S.-H."/>
            <person name="Stueber K."/>
            <person name="Theodoulou F.L."/>
            <person name="Tu H."/>
            <person name="Van de Peer Y."/>
            <person name="Verrier P.J."/>
            <person name="Waters E."/>
            <person name="Wood A."/>
            <person name="Yang L."/>
            <person name="Cove D."/>
            <person name="Cuming A."/>
            <person name="Hasebe M."/>
            <person name="Lucas S."/>
            <person name="Mishler D.B."/>
            <person name="Reski R."/>
            <person name="Grigoriev I."/>
            <person name="Quatrano R.S."/>
            <person name="Boore J.L."/>
        </authorList>
    </citation>
    <scope>NUCLEOTIDE SEQUENCE [LARGE SCALE GENOMIC DNA]</scope>
    <source>
        <strain evidence="10 12">cv. Gransden 2004</strain>
    </source>
</reference>
<feature type="repeat" description="ARM" evidence="7">
    <location>
        <begin position="516"/>
        <end position="559"/>
    </location>
</feature>
<dbReference type="EC" id="2.3.2.27" evidence="3"/>
<dbReference type="Gene3D" id="3.30.40.10">
    <property type="entry name" value="Zinc/RING finger domain, C3HC4 (zinc finger)"/>
    <property type="match status" value="1"/>
</dbReference>
<dbReference type="SUPFAM" id="SSF48371">
    <property type="entry name" value="ARM repeat"/>
    <property type="match status" value="1"/>
</dbReference>
<dbReference type="Gene3D" id="1.25.10.10">
    <property type="entry name" value="Leucine-rich Repeat Variant"/>
    <property type="match status" value="1"/>
</dbReference>
<dbReference type="Gramene" id="Pp3c9_17047V3.1">
    <property type="protein sequence ID" value="PAC:32912204.CDS.1"/>
    <property type="gene ID" value="Pp3c9_17047"/>
</dbReference>
<dbReference type="GO" id="GO:0016567">
    <property type="term" value="P:protein ubiquitination"/>
    <property type="evidence" value="ECO:0007669"/>
    <property type="project" value="UniProtKB-UniPathway"/>
</dbReference>
<evidence type="ECO:0000313" key="9">
    <source>
        <dbReference type="EMBL" id="PNR48324.1"/>
    </source>
</evidence>
<dbReference type="GO" id="GO:0005737">
    <property type="term" value="C:cytoplasm"/>
    <property type="evidence" value="ECO:0000318"/>
    <property type="project" value="GO_Central"/>
</dbReference>
<evidence type="ECO:0000313" key="10">
    <source>
        <dbReference type="EnsemblPlants" id="PAC:32912204.CDS.1"/>
    </source>
</evidence>
<evidence type="ECO:0000256" key="7">
    <source>
        <dbReference type="PROSITE-ProRule" id="PRU00259"/>
    </source>
</evidence>
<dbReference type="Proteomes" id="UP000006727">
    <property type="component" value="Chromosome 9"/>
</dbReference>